<dbReference type="InterPro" id="IPR050595">
    <property type="entry name" value="Bact_response_regulator"/>
</dbReference>
<dbReference type="SUPFAM" id="SSF52172">
    <property type="entry name" value="CheY-like"/>
    <property type="match status" value="1"/>
</dbReference>
<dbReference type="SMART" id="SM00448">
    <property type="entry name" value="REC"/>
    <property type="match status" value="1"/>
</dbReference>
<evidence type="ECO:0000313" key="6">
    <source>
        <dbReference type="Proteomes" id="UP001324634"/>
    </source>
</evidence>
<feature type="modified residue" description="4-aspartylphosphate" evidence="3">
    <location>
        <position position="53"/>
    </location>
</feature>
<dbReference type="Gene3D" id="3.40.50.2300">
    <property type="match status" value="1"/>
</dbReference>
<accession>A0AAX4HPE7</accession>
<organism evidence="5 6">
    <name type="scientific">Peredibacter starrii</name>
    <dbReference type="NCBI Taxonomy" id="28202"/>
    <lineage>
        <taxon>Bacteria</taxon>
        <taxon>Pseudomonadati</taxon>
        <taxon>Bdellovibrionota</taxon>
        <taxon>Bacteriovoracia</taxon>
        <taxon>Bacteriovoracales</taxon>
        <taxon>Bacteriovoracaceae</taxon>
        <taxon>Peredibacter</taxon>
    </lineage>
</organism>
<name>A0AAX4HPE7_9BACT</name>
<proteinExistence type="predicted"/>
<evidence type="ECO:0000256" key="2">
    <source>
        <dbReference type="ARBA" id="ARBA00023012"/>
    </source>
</evidence>
<keyword evidence="6" id="KW-1185">Reference proteome</keyword>
<dbReference type="PROSITE" id="PS50110">
    <property type="entry name" value="RESPONSE_REGULATORY"/>
    <property type="match status" value="1"/>
</dbReference>
<keyword evidence="2" id="KW-0902">Two-component regulatory system</keyword>
<dbReference type="InterPro" id="IPR011006">
    <property type="entry name" value="CheY-like_superfamily"/>
</dbReference>
<reference evidence="5 6" key="1">
    <citation type="submission" date="2023-11" db="EMBL/GenBank/DDBJ databases">
        <title>Peredibacter starrii A3.12.</title>
        <authorList>
            <person name="Mitchell R.J."/>
        </authorList>
    </citation>
    <scope>NUCLEOTIDE SEQUENCE [LARGE SCALE GENOMIC DNA]</scope>
    <source>
        <strain evidence="5 6">A3.12</strain>
    </source>
</reference>
<dbReference type="Proteomes" id="UP001324634">
    <property type="component" value="Chromosome"/>
</dbReference>
<feature type="domain" description="Response regulatory" evidence="4">
    <location>
        <begin position="4"/>
        <end position="119"/>
    </location>
</feature>
<dbReference type="KEGG" id="psti:SOO65_00345"/>
<evidence type="ECO:0000256" key="3">
    <source>
        <dbReference type="PROSITE-ProRule" id="PRU00169"/>
    </source>
</evidence>
<evidence type="ECO:0000256" key="1">
    <source>
        <dbReference type="ARBA" id="ARBA00022553"/>
    </source>
</evidence>
<protein>
    <submittedName>
        <fullName evidence="5">Response regulator</fullName>
    </submittedName>
</protein>
<sequence>MNHKVLLADDSLTIQKVIKITLANQPYDITDCGNEDELFHQLSIVQPKLVFLDFNLSEKFTGYELTTKIKSLLPSTKVLLLLGTFDTVDDAAMEKCGASDKIVKPFDSNKFIAICKQLIETFANEELPYPEAKVETKPVIEESPEDQWTVSHSTEQKLPVEAPQMEATLPEMQNPLAKEMSDWGMSVPNVINDTESHEKTIDLPPIIGEVKSLDAHREKKAEPAPDYSAKFPQSEDLDYPDMNDFAKPEPIATPAPEAKPASKLISLETLNNKPFEMELEGNYVPDESDVKSIEAQIRDEVEENLWQADEFEDLKREVSQKIEEAKNTFQPSRNDFDESLFKPLDEKESIDWVNSNDLFKSESFATPAAAPQVDMSQMKQEMEDLVKKYVKEYVKEYMDEMFKKNTEKVAWEVIPDLAENLIRQELSKISNKIINE</sequence>
<dbReference type="PANTHER" id="PTHR44591">
    <property type="entry name" value="STRESS RESPONSE REGULATOR PROTEIN 1"/>
    <property type="match status" value="1"/>
</dbReference>
<dbReference type="RefSeq" id="WP_321395321.1">
    <property type="nucleotide sequence ID" value="NZ_CP139487.1"/>
</dbReference>
<dbReference type="Pfam" id="PF00072">
    <property type="entry name" value="Response_reg"/>
    <property type="match status" value="1"/>
</dbReference>
<evidence type="ECO:0000259" key="4">
    <source>
        <dbReference type="PROSITE" id="PS50110"/>
    </source>
</evidence>
<dbReference type="InterPro" id="IPR001789">
    <property type="entry name" value="Sig_transdc_resp-reg_receiver"/>
</dbReference>
<dbReference type="GO" id="GO:0000160">
    <property type="term" value="P:phosphorelay signal transduction system"/>
    <property type="evidence" value="ECO:0007669"/>
    <property type="project" value="UniProtKB-KW"/>
</dbReference>
<keyword evidence="1 3" id="KW-0597">Phosphoprotein</keyword>
<dbReference type="AlphaFoldDB" id="A0AAX4HPE7"/>
<dbReference type="PANTHER" id="PTHR44591:SF14">
    <property type="entry name" value="PROTEIN PILG"/>
    <property type="match status" value="1"/>
</dbReference>
<evidence type="ECO:0000313" key="5">
    <source>
        <dbReference type="EMBL" id="WPU65196.1"/>
    </source>
</evidence>
<dbReference type="EMBL" id="CP139487">
    <property type="protein sequence ID" value="WPU65196.1"/>
    <property type="molecule type" value="Genomic_DNA"/>
</dbReference>
<gene>
    <name evidence="5" type="ORF">SOO65_00345</name>
</gene>